<sequence>FTTCQKPRPEFDGFVSVHPLTQFSESEIVLATAARNFAQTVIKPLVSEMDENSEMNKNIIRGCFENGFMGAEIGEEYGGPGASFFDVLLVAEELAKVDPSVATLVDVQNTLVTLLIIDYGTEYQKNKYLPRLHQDFVGSFCLSEANSGSDAFAMKTVAKRDNDEYVINGTKMWISNAEYADFFLFANAEPKKGYKGITAFLNKMGIRASSTCPIYFDNVRVPSTMVLGEVGTGYKLAMKCLNVGRIGIGAQMVGLAEGCYEQSIFHIQERKQFNKRIIDFQSVQHQIADLRTQIECARLLVYNASRLLQAGLPHIMEASMAKWFASVVANNTASKCVELLGGVGFSKQSPIEKFYRDAKIGTIYEGTTNINLNTIAKLVDMEYLKRQAKA</sequence>
<dbReference type="EC" id="1.3.8.5" evidence="11"/>
<evidence type="ECO:0000256" key="9">
    <source>
        <dbReference type="ARBA" id="ARBA00023098"/>
    </source>
</evidence>
<evidence type="ECO:0000256" key="3">
    <source>
        <dbReference type="ARBA" id="ARBA00009347"/>
    </source>
</evidence>
<evidence type="ECO:0000256" key="8">
    <source>
        <dbReference type="ARBA" id="ARBA00023002"/>
    </source>
</evidence>
<evidence type="ECO:0000256" key="21">
    <source>
        <dbReference type="ARBA" id="ARBA00051903"/>
    </source>
</evidence>
<evidence type="ECO:0000256" key="5">
    <source>
        <dbReference type="ARBA" id="ARBA00022630"/>
    </source>
</evidence>
<dbReference type="AlphaFoldDB" id="A0A0N5AAS2"/>
<dbReference type="Gene3D" id="1.20.140.10">
    <property type="entry name" value="Butyryl-CoA Dehydrogenase, subunit A, domain 3"/>
    <property type="match status" value="1"/>
</dbReference>
<keyword evidence="26" id="KW-1185">Reference proteome</keyword>
<proteinExistence type="inferred from homology"/>
<evidence type="ECO:0000256" key="22">
    <source>
        <dbReference type="RuleBase" id="RU362125"/>
    </source>
</evidence>
<dbReference type="GO" id="GO:0005739">
    <property type="term" value="C:mitochondrion"/>
    <property type="evidence" value="ECO:0007669"/>
    <property type="project" value="TreeGrafter"/>
</dbReference>
<dbReference type="PANTHER" id="PTHR43884:SF1">
    <property type="entry name" value="SHORT_BRANCHED CHAIN SPECIFIC ACYL-COA DEHYDROGENASE, MITOCHONDRIAL"/>
    <property type="match status" value="1"/>
</dbReference>
<dbReference type="FunFam" id="1.10.540.10:FF:000012">
    <property type="entry name" value="Acyl-CoA dehydrogenase short/branched chain"/>
    <property type="match status" value="1"/>
</dbReference>
<keyword evidence="9" id="KW-0443">Lipid metabolism</keyword>
<dbReference type="Gene3D" id="1.10.540.10">
    <property type="entry name" value="Acyl-CoA dehydrogenase/oxidase, N-terminal domain"/>
    <property type="match status" value="1"/>
</dbReference>
<evidence type="ECO:0000256" key="17">
    <source>
        <dbReference type="ARBA" id="ARBA00048592"/>
    </source>
</evidence>
<evidence type="ECO:0000256" key="2">
    <source>
        <dbReference type="ARBA" id="ARBA00005198"/>
    </source>
</evidence>
<comment type="cofactor">
    <cofactor evidence="1 22">
        <name>FAD</name>
        <dbReference type="ChEBI" id="CHEBI:57692"/>
    </cofactor>
</comment>
<dbReference type="InterPro" id="IPR046373">
    <property type="entry name" value="Acyl-CoA_Oxase/DH_mid-dom_sf"/>
</dbReference>
<evidence type="ECO:0000256" key="11">
    <source>
        <dbReference type="ARBA" id="ARBA00039036"/>
    </source>
</evidence>
<evidence type="ECO:0000256" key="14">
    <source>
        <dbReference type="ARBA" id="ARBA00042821"/>
    </source>
</evidence>
<feature type="domain" description="Acyl-CoA oxidase/dehydrogenase middle" evidence="24">
    <location>
        <begin position="139"/>
        <end position="202"/>
    </location>
</feature>
<dbReference type="GO" id="GO:0006631">
    <property type="term" value="P:fatty acid metabolic process"/>
    <property type="evidence" value="ECO:0007669"/>
    <property type="project" value="UniProtKB-KW"/>
</dbReference>
<dbReference type="Gene3D" id="2.40.110.10">
    <property type="entry name" value="Butyryl-CoA Dehydrogenase, subunit A, domain 2"/>
    <property type="match status" value="1"/>
</dbReference>
<reference evidence="27" key="1">
    <citation type="submission" date="2017-02" db="UniProtKB">
        <authorList>
            <consortium name="WormBaseParasite"/>
        </authorList>
    </citation>
    <scope>IDENTIFICATION</scope>
</reference>
<name>A0A0N5AAS2_9BILA</name>
<dbReference type="InterPro" id="IPR037069">
    <property type="entry name" value="AcylCoA_DH/ox_N_sf"/>
</dbReference>
<evidence type="ECO:0000256" key="12">
    <source>
        <dbReference type="ARBA" id="ARBA00039850"/>
    </source>
</evidence>
<dbReference type="GO" id="GO:0050660">
    <property type="term" value="F:flavin adenine dinucleotide binding"/>
    <property type="evidence" value="ECO:0007669"/>
    <property type="project" value="InterPro"/>
</dbReference>
<dbReference type="SUPFAM" id="SSF56645">
    <property type="entry name" value="Acyl-CoA dehydrogenase NM domain-like"/>
    <property type="match status" value="1"/>
</dbReference>
<comment type="catalytic activity">
    <reaction evidence="16">
        <text>valproyl-CoA + oxidized [electron-transfer flavoprotein] + H(+) = (2E)-2-propylpent-2-enoyl-CoA + reduced [electron-transfer flavoprotein]</text>
        <dbReference type="Rhea" id="RHEA:65344"/>
        <dbReference type="Rhea" id="RHEA-COMP:10685"/>
        <dbReference type="Rhea" id="RHEA-COMP:10686"/>
        <dbReference type="ChEBI" id="CHEBI:15378"/>
        <dbReference type="ChEBI" id="CHEBI:57692"/>
        <dbReference type="ChEBI" id="CHEBI:58307"/>
        <dbReference type="ChEBI" id="CHEBI:156457"/>
        <dbReference type="ChEBI" id="CHEBI:156458"/>
    </reaction>
    <physiologicalReaction direction="left-to-right" evidence="16">
        <dbReference type="Rhea" id="RHEA:65345"/>
    </physiologicalReaction>
</comment>
<evidence type="ECO:0000256" key="6">
    <source>
        <dbReference type="ARBA" id="ARBA00022827"/>
    </source>
</evidence>
<dbReference type="InterPro" id="IPR036250">
    <property type="entry name" value="AcylCo_DH-like_C"/>
</dbReference>
<dbReference type="Pfam" id="PF02771">
    <property type="entry name" value="Acyl-CoA_dh_N"/>
    <property type="match status" value="1"/>
</dbReference>
<comment type="similarity">
    <text evidence="3 22">Belongs to the acyl-CoA dehydrogenase family.</text>
</comment>
<keyword evidence="6 22" id="KW-0274">FAD</keyword>
<dbReference type="SUPFAM" id="SSF47203">
    <property type="entry name" value="Acyl-CoA dehydrogenase C-terminal domain-like"/>
    <property type="match status" value="1"/>
</dbReference>
<organism evidence="26 27">
    <name type="scientific">Syphacia muris</name>
    <dbReference type="NCBI Taxonomy" id="451379"/>
    <lineage>
        <taxon>Eukaryota</taxon>
        <taxon>Metazoa</taxon>
        <taxon>Ecdysozoa</taxon>
        <taxon>Nematoda</taxon>
        <taxon>Chromadorea</taxon>
        <taxon>Rhabditida</taxon>
        <taxon>Spirurina</taxon>
        <taxon>Oxyuridomorpha</taxon>
        <taxon>Oxyuroidea</taxon>
        <taxon>Oxyuridae</taxon>
        <taxon>Syphacia</taxon>
    </lineage>
</organism>
<dbReference type="Pfam" id="PF00441">
    <property type="entry name" value="Acyl-CoA_dh_1"/>
    <property type="match status" value="1"/>
</dbReference>
<accession>A0A0N5AAS2</accession>
<keyword evidence="8 22" id="KW-0560">Oxidoreductase</keyword>
<feature type="domain" description="Acyl-CoA dehydrogenase/oxidase N-terminal" evidence="25">
    <location>
        <begin position="25"/>
        <end position="132"/>
    </location>
</feature>
<dbReference type="InterPro" id="IPR009075">
    <property type="entry name" value="AcylCo_DH/oxidase_C"/>
</dbReference>
<keyword evidence="7" id="KW-0276">Fatty acid metabolism</keyword>
<dbReference type="WBParaSite" id="SMUV_0000124801-mRNA-1">
    <property type="protein sequence ID" value="SMUV_0000124801-mRNA-1"/>
    <property type="gene ID" value="SMUV_0000124801"/>
</dbReference>
<evidence type="ECO:0000259" key="25">
    <source>
        <dbReference type="Pfam" id="PF02771"/>
    </source>
</evidence>
<comment type="catalytic activity">
    <reaction evidence="17">
        <text>(2R)-2-methylbutanoyl-CoA + oxidized [electron-transfer flavoprotein] + H(+) = ethylacryloyl-CoA + reduced [electron-transfer flavoprotein]</text>
        <dbReference type="Rhea" id="RHEA:65296"/>
        <dbReference type="Rhea" id="RHEA-COMP:10685"/>
        <dbReference type="Rhea" id="RHEA-COMP:10686"/>
        <dbReference type="ChEBI" id="CHEBI:15378"/>
        <dbReference type="ChEBI" id="CHEBI:57692"/>
        <dbReference type="ChEBI" id="CHEBI:58307"/>
        <dbReference type="ChEBI" id="CHEBI:156439"/>
        <dbReference type="ChEBI" id="CHEBI:156440"/>
    </reaction>
    <physiologicalReaction direction="left-to-right" evidence="17">
        <dbReference type="Rhea" id="RHEA:65297"/>
    </physiologicalReaction>
</comment>
<dbReference type="GO" id="GO:0003853">
    <property type="term" value="F:short-chain 2-methyl fatty acyl-CoA dehydrogenase activity"/>
    <property type="evidence" value="ECO:0007669"/>
    <property type="project" value="UniProtKB-EC"/>
</dbReference>
<protein>
    <recommendedName>
        <fullName evidence="12">Short/branched chain specific acyl-CoA dehydrogenase, mitochondrial</fullName>
        <ecNumber evidence="11">1.3.8.5</ecNumber>
    </recommendedName>
    <alternativeName>
        <fullName evidence="14">2-methyl branched chain acyl-CoA dehydrogenase</fullName>
    </alternativeName>
    <alternativeName>
        <fullName evidence="13">2-methylbutyryl-coenzyme A dehydrogenase</fullName>
    </alternativeName>
</protein>
<feature type="domain" description="Acyl-CoA dehydrogenase/oxidase C-terminal" evidence="23">
    <location>
        <begin position="231"/>
        <end position="377"/>
    </location>
</feature>
<dbReference type="InterPro" id="IPR006091">
    <property type="entry name" value="Acyl-CoA_Oxase/DH_mid-dom"/>
</dbReference>
<evidence type="ECO:0000256" key="15">
    <source>
        <dbReference type="ARBA" id="ARBA00048235"/>
    </source>
</evidence>
<dbReference type="PANTHER" id="PTHR43884">
    <property type="entry name" value="ACYL-COA DEHYDROGENASE"/>
    <property type="match status" value="1"/>
</dbReference>
<evidence type="ECO:0000256" key="13">
    <source>
        <dbReference type="ARBA" id="ARBA00041537"/>
    </source>
</evidence>
<evidence type="ECO:0000259" key="24">
    <source>
        <dbReference type="Pfam" id="PF02770"/>
    </source>
</evidence>
<evidence type="ECO:0000313" key="26">
    <source>
        <dbReference type="Proteomes" id="UP000046393"/>
    </source>
</evidence>
<evidence type="ECO:0000256" key="4">
    <source>
        <dbReference type="ARBA" id="ARBA00011881"/>
    </source>
</evidence>
<comment type="catalytic activity">
    <reaction evidence="15">
        <text>2-methylbutanoyl-CoA + oxidized [electron-transfer flavoprotein] + H(+) = (2E)-2-methylbut-2-enoyl-CoA + reduced [electron-transfer flavoprotein]</text>
        <dbReference type="Rhea" id="RHEA:43780"/>
        <dbReference type="Rhea" id="RHEA-COMP:10685"/>
        <dbReference type="Rhea" id="RHEA-COMP:10686"/>
        <dbReference type="ChEBI" id="CHEBI:15378"/>
        <dbReference type="ChEBI" id="CHEBI:57336"/>
        <dbReference type="ChEBI" id="CHEBI:57337"/>
        <dbReference type="ChEBI" id="CHEBI:57692"/>
        <dbReference type="ChEBI" id="CHEBI:58307"/>
        <dbReference type="EC" id="1.3.8.5"/>
    </reaction>
    <physiologicalReaction direction="left-to-right" evidence="15">
        <dbReference type="Rhea" id="RHEA:43781"/>
    </physiologicalReaction>
</comment>
<comment type="catalytic activity">
    <reaction evidence="19">
        <text>hexanoyl-CoA + oxidized [electron-transfer flavoprotein] + H(+) = (2E)-hexenoyl-CoA + reduced [electron-transfer flavoprotein]</text>
        <dbReference type="Rhea" id="RHEA:43464"/>
        <dbReference type="Rhea" id="RHEA-COMP:10685"/>
        <dbReference type="Rhea" id="RHEA-COMP:10686"/>
        <dbReference type="ChEBI" id="CHEBI:15378"/>
        <dbReference type="ChEBI" id="CHEBI:57692"/>
        <dbReference type="ChEBI" id="CHEBI:58307"/>
        <dbReference type="ChEBI" id="CHEBI:62077"/>
        <dbReference type="ChEBI" id="CHEBI:62620"/>
    </reaction>
    <physiologicalReaction direction="left-to-right" evidence="19">
        <dbReference type="Rhea" id="RHEA:43465"/>
    </physiologicalReaction>
</comment>
<evidence type="ECO:0000256" key="18">
    <source>
        <dbReference type="ARBA" id="ARBA00049096"/>
    </source>
</evidence>
<dbReference type="InterPro" id="IPR009100">
    <property type="entry name" value="AcylCoA_DH/oxidase_NM_dom_sf"/>
</dbReference>
<comment type="pathway">
    <text evidence="10">Amino-acid degradation; L-isoleucine degradation.</text>
</comment>
<comment type="catalytic activity">
    <reaction evidence="20">
        <text>(2S)-2-methylbutanoyl-CoA + oxidized [electron-transfer flavoprotein] + H(+) = (2E)-2-methylbut-2-enoyl-CoA + reduced [electron-transfer flavoprotein]</text>
        <dbReference type="Rhea" id="RHEA:48256"/>
        <dbReference type="Rhea" id="RHEA-COMP:10685"/>
        <dbReference type="Rhea" id="RHEA-COMP:10686"/>
        <dbReference type="ChEBI" id="CHEBI:15378"/>
        <dbReference type="ChEBI" id="CHEBI:57337"/>
        <dbReference type="ChEBI" id="CHEBI:57692"/>
        <dbReference type="ChEBI" id="CHEBI:58307"/>
        <dbReference type="ChEBI" id="CHEBI:88166"/>
    </reaction>
    <physiologicalReaction direction="left-to-right" evidence="20">
        <dbReference type="Rhea" id="RHEA:48257"/>
    </physiologicalReaction>
</comment>
<dbReference type="InterPro" id="IPR013786">
    <property type="entry name" value="AcylCoA_DH/ox_N"/>
</dbReference>
<keyword evidence="5 22" id="KW-0285">Flavoprotein</keyword>
<comment type="catalytic activity">
    <reaction evidence="21">
        <text>2-methylpropanoyl-CoA + oxidized [electron-transfer flavoprotein] + H(+) = 2-methylpropenoyl-CoA + reduced [electron-transfer flavoprotein]</text>
        <dbReference type="Rhea" id="RHEA:44180"/>
        <dbReference type="Rhea" id="RHEA-COMP:10685"/>
        <dbReference type="Rhea" id="RHEA-COMP:10686"/>
        <dbReference type="ChEBI" id="CHEBI:15378"/>
        <dbReference type="ChEBI" id="CHEBI:57338"/>
        <dbReference type="ChEBI" id="CHEBI:57692"/>
        <dbReference type="ChEBI" id="CHEBI:58307"/>
        <dbReference type="ChEBI" id="CHEBI:62500"/>
    </reaction>
    <physiologicalReaction direction="left-to-right" evidence="21">
        <dbReference type="Rhea" id="RHEA:44181"/>
    </physiologicalReaction>
</comment>
<dbReference type="PROSITE" id="PS00072">
    <property type="entry name" value="ACYL_COA_DH_1"/>
    <property type="match status" value="1"/>
</dbReference>
<dbReference type="InterPro" id="IPR006089">
    <property type="entry name" value="Acyl-CoA_DH_CS"/>
</dbReference>
<dbReference type="PIRSF" id="PIRSF016578">
    <property type="entry name" value="HsaA"/>
    <property type="match status" value="1"/>
</dbReference>
<evidence type="ECO:0000256" key="1">
    <source>
        <dbReference type="ARBA" id="ARBA00001974"/>
    </source>
</evidence>
<evidence type="ECO:0000256" key="19">
    <source>
        <dbReference type="ARBA" id="ARBA00049192"/>
    </source>
</evidence>
<evidence type="ECO:0000313" key="27">
    <source>
        <dbReference type="WBParaSite" id="SMUV_0000124801-mRNA-1"/>
    </source>
</evidence>
<comment type="subunit">
    <text evidence="4">Homotetramer.</text>
</comment>
<comment type="catalytic activity">
    <reaction evidence="18">
        <text>butanoyl-CoA + oxidized [electron-transfer flavoprotein] + H(+) = (2E)-butenoyl-CoA + reduced [electron-transfer flavoprotein]</text>
        <dbReference type="Rhea" id="RHEA:24004"/>
        <dbReference type="Rhea" id="RHEA-COMP:10685"/>
        <dbReference type="Rhea" id="RHEA-COMP:10686"/>
        <dbReference type="ChEBI" id="CHEBI:15378"/>
        <dbReference type="ChEBI" id="CHEBI:57332"/>
        <dbReference type="ChEBI" id="CHEBI:57371"/>
        <dbReference type="ChEBI" id="CHEBI:57692"/>
        <dbReference type="ChEBI" id="CHEBI:58307"/>
    </reaction>
    <physiologicalReaction direction="left-to-right" evidence="18">
        <dbReference type="Rhea" id="RHEA:24005"/>
    </physiologicalReaction>
</comment>
<comment type="pathway">
    <text evidence="2">Lipid metabolism; mitochondrial fatty acid beta-oxidation.</text>
</comment>
<evidence type="ECO:0000256" key="7">
    <source>
        <dbReference type="ARBA" id="ARBA00022832"/>
    </source>
</evidence>
<evidence type="ECO:0000256" key="16">
    <source>
        <dbReference type="ARBA" id="ARBA00048307"/>
    </source>
</evidence>
<evidence type="ECO:0000259" key="23">
    <source>
        <dbReference type="Pfam" id="PF00441"/>
    </source>
</evidence>
<evidence type="ECO:0000256" key="10">
    <source>
        <dbReference type="ARBA" id="ARBA00037895"/>
    </source>
</evidence>
<dbReference type="STRING" id="451379.A0A0N5AAS2"/>
<evidence type="ECO:0000256" key="20">
    <source>
        <dbReference type="ARBA" id="ARBA00049552"/>
    </source>
</evidence>
<dbReference type="FunFam" id="1.20.140.10:FF:000002">
    <property type="entry name" value="Acyl-CoA dehydrogenase short/branched chain"/>
    <property type="match status" value="1"/>
</dbReference>
<dbReference type="Proteomes" id="UP000046393">
    <property type="component" value="Unplaced"/>
</dbReference>
<dbReference type="Pfam" id="PF02770">
    <property type="entry name" value="Acyl-CoA_dh_M"/>
    <property type="match status" value="1"/>
</dbReference>